<keyword evidence="5" id="KW-0732">Signal</keyword>
<dbReference type="InterPro" id="IPR011899">
    <property type="entry name" value="Glutaredoxin_euk/vir"/>
</dbReference>
<dbReference type="OrthoDB" id="418495at2759"/>
<dbReference type="EMBL" id="CM000606">
    <property type="protein sequence ID" value="EEC50788.1"/>
    <property type="molecule type" value="Genomic_DNA"/>
</dbReference>
<keyword evidence="8" id="KW-1185">Reference proteome</keyword>
<dbReference type="eggNOG" id="KOG1752">
    <property type="taxonomic scope" value="Eukaryota"/>
</dbReference>
<dbReference type="PaxDb" id="2850-Phatr9883"/>
<dbReference type="PROSITE" id="PS00195">
    <property type="entry name" value="GLUTAREDOXIN_1"/>
    <property type="match status" value="1"/>
</dbReference>
<dbReference type="PANTHER" id="PTHR45694">
    <property type="entry name" value="GLUTAREDOXIN 2"/>
    <property type="match status" value="1"/>
</dbReference>
<name>B7FSF4_PHATC</name>
<dbReference type="GeneID" id="7197547"/>
<dbReference type="GO" id="GO:0005737">
    <property type="term" value="C:cytoplasm"/>
    <property type="evidence" value="ECO:0007669"/>
    <property type="project" value="TreeGrafter"/>
</dbReference>
<dbReference type="FunCoup" id="B7FSF4">
    <property type="interactions" value="86"/>
</dbReference>
<dbReference type="InterPro" id="IPR002109">
    <property type="entry name" value="Glutaredoxin"/>
</dbReference>
<protein>
    <submittedName>
        <fullName evidence="7">Glutaredoxin</fullName>
    </submittedName>
</protein>
<keyword evidence="3" id="KW-1015">Disulfide bond</keyword>
<accession>B7FSF4</accession>
<keyword evidence="1" id="KW-0813">Transport</keyword>
<dbReference type="FunFam" id="3.40.30.10:FF:000026">
    <property type="entry name" value="Glutaredoxin 2"/>
    <property type="match status" value="1"/>
</dbReference>
<evidence type="ECO:0000313" key="8">
    <source>
        <dbReference type="Proteomes" id="UP000000759"/>
    </source>
</evidence>
<dbReference type="Pfam" id="PF00462">
    <property type="entry name" value="Glutaredoxin"/>
    <property type="match status" value="1"/>
</dbReference>
<evidence type="ECO:0000256" key="3">
    <source>
        <dbReference type="ARBA" id="ARBA00023157"/>
    </source>
</evidence>
<dbReference type="GO" id="GO:0015038">
    <property type="term" value="F:glutathione disulfide oxidoreductase activity"/>
    <property type="evidence" value="ECO:0007669"/>
    <property type="project" value="TreeGrafter"/>
</dbReference>
<organism evidence="7 8">
    <name type="scientific">Phaeodactylum tricornutum (strain CCAP 1055/1)</name>
    <dbReference type="NCBI Taxonomy" id="556484"/>
    <lineage>
        <taxon>Eukaryota</taxon>
        <taxon>Sar</taxon>
        <taxon>Stramenopiles</taxon>
        <taxon>Ochrophyta</taxon>
        <taxon>Bacillariophyta</taxon>
        <taxon>Bacillariophyceae</taxon>
        <taxon>Bacillariophycidae</taxon>
        <taxon>Naviculales</taxon>
        <taxon>Phaeodactylaceae</taxon>
        <taxon>Phaeodactylum</taxon>
    </lineage>
</organism>
<dbReference type="GO" id="GO:0034599">
    <property type="term" value="P:cellular response to oxidative stress"/>
    <property type="evidence" value="ECO:0007669"/>
    <property type="project" value="TreeGrafter"/>
</dbReference>
<reference evidence="7 8" key="1">
    <citation type="journal article" date="2008" name="Nature">
        <title>The Phaeodactylum genome reveals the evolutionary history of diatom genomes.</title>
        <authorList>
            <person name="Bowler C."/>
            <person name="Allen A.E."/>
            <person name="Badger J.H."/>
            <person name="Grimwood J."/>
            <person name="Jabbari K."/>
            <person name="Kuo A."/>
            <person name="Maheswari U."/>
            <person name="Martens C."/>
            <person name="Maumus F."/>
            <person name="Otillar R.P."/>
            <person name="Rayko E."/>
            <person name="Salamov A."/>
            <person name="Vandepoele K."/>
            <person name="Beszteri B."/>
            <person name="Gruber A."/>
            <person name="Heijde M."/>
            <person name="Katinka M."/>
            <person name="Mock T."/>
            <person name="Valentin K."/>
            <person name="Verret F."/>
            <person name="Berges J.A."/>
            <person name="Brownlee C."/>
            <person name="Cadoret J.P."/>
            <person name="Chiovitti A."/>
            <person name="Choi C.J."/>
            <person name="Coesel S."/>
            <person name="De Martino A."/>
            <person name="Detter J.C."/>
            <person name="Durkin C."/>
            <person name="Falciatore A."/>
            <person name="Fournet J."/>
            <person name="Haruta M."/>
            <person name="Huysman M.J."/>
            <person name="Jenkins B.D."/>
            <person name="Jiroutova K."/>
            <person name="Jorgensen R.E."/>
            <person name="Joubert Y."/>
            <person name="Kaplan A."/>
            <person name="Kroger N."/>
            <person name="Kroth P.G."/>
            <person name="La Roche J."/>
            <person name="Lindquist E."/>
            <person name="Lommer M."/>
            <person name="Martin-Jezequel V."/>
            <person name="Lopez P.J."/>
            <person name="Lucas S."/>
            <person name="Mangogna M."/>
            <person name="McGinnis K."/>
            <person name="Medlin L.K."/>
            <person name="Montsant A."/>
            <person name="Oudot-Le Secq M.P."/>
            <person name="Napoli C."/>
            <person name="Obornik M."/>
            <person name="Parker M.S."/>
            <person name="Petit J.L."/>
            <person name="Porcel B.M."/>
            <person name="Poulsen N."/>
            <person name="Robison M."/>
            <person name="Rychlewski L."/>
            <person name="Rynearson T.A."/>
            <person name="Schmutz J."/>
            <person name="Shapiro H."/>
            <person name="Siaut M."/>
            <person name="Stanley M."/>
            <person name="Sussman M.R."/>
            <person name="Taylor A.R."/>
            <person name="Vardi A."/>
            <person name="von Dassow P."/>
            <person name="Vyverman W."/>
            <person name="Willis A."/>
            <person name="Wyrwicz L.S."/>
            <person name="Rokhsar D.S."/>
            <person name="Weissenbach J."/>
            <person name="Armbrust E.V."/>
            <person name="Green B.R."/>
            <person name="Van de Peer Y."/>
            <person name="Grigoriev I.V."/>
        </authorList>
    </citation>
    <scope>NUCLEOTIDE SEQUENCE [LARGE SCALE GENOMIC DNA]</scope>
    <source>
        <strain evidence="7 8">CCAP 1055/1</strain>
    </source>
</reference>
<dbReference type="OMA" id="PFCLATK"/>
<keyword evidence="4" id="KW-0676">Redox-active center</keyword>
<sequence>MKLVSRSFCTLAWTCGAAQAWSVAPRTVARNRPAWVAARHPHTPTACAFSTTTRLAATPAEFAQTEIDTHAVVVFSKSRCPFCLATKSLLNDLKVDGVIVHELDQMDDGADVQAALATLTGQRTVPNVFVGGQHVGGNDDTQAAAASGKLQDMLAAAQAK</sequence>
<dbReference type="PRINTS" id="PR00160">
    <property type="entry name" value="GLUTAREDOXIN"/>
</dbReference>
<gene>
    <name evidence="7" type="primary">GLRXC1</name>
    <name evidence="7" type="ORF">PHATRDRAFT_43497</name>
</gene>
<dbReference type="KEGG" id="pti:PHATRDRAFT_43497"/>
<dbReference type="Gene3D" id="3.40.30.10">
    <property type="entry name" value="Glutaredoxin"/>
    <property type="match status" value="1"/>
</dbReference>
<dbReference type="InterPro" id="IPR014025">
    <property type="entry name" value="Glutaredoxin_subgr"/>
</dbReference>
<evidence type="ECO:0000256" key="2">
    <source>
        <dbReference type="ARBA" id="ARBA00022982"/>
    </source>
</evidence>
<dbReference type="AlphaFoldDB" id="B7FSF4"/>
<dbReference type="STRING" id="556484.B7FSF4"/>
<dbReference type="InParanoid" id="B7FSF4"/>
<dbReference type="InterPro" id="IPR011767">
    <property type="entry name" value="GLR_AS"/>
</dbReference>
<feature type="chain" id="PRO_5002852622" evidence="5">
    <location>
        <begin position="21"/>
        <end position="160"/>
    </location>
</feature>
<feature type="domain" description="Glutaredoxin" evidence="6">
    <location>
        <begin position="72"/>
        <end position="135"/>
    </location>
</feature>
<evidence type="ECO:0000313" key="7">
    <source>
        <dbReference type="EMBL" id="EEC50788.1"/>
    </source>
</evidence>
<dbReference type="CDD" id="cd03419">
    <property type="entry name" value="GRX_GRXh_1_2_like"/>
    <property type="match status" value="1"/>
</dbReference>
<proteinExistence type="predicted"/>
<dbReference type="PROSITE" id="PS51354">
    <property type="entry name" value="GLUTAREDOXIN_2"/>
    <property type="match status" value="1"/>
</dbReference>
<dbReference type="NCBIfam" id="TIGR02180">
    <property type="entry name" value="GRX_euk"/>
    <property type="match status" value="1"/>
</dbReference>
<dbReference type="PANTHER" id="PTHR45694:SF18">
    <property type="entry name" value="GLUTAREDOXIN-1-RELATED"/>
    <property type="match status" value="1"/>
</dbReference>
<evidence type="ECO:0000259" key="6">
    <source>
        <dbReference type="Pfam" id="PF00462"/>
    </source>
</evidence>
<keyword evidence="2" id="KW-0249">Electron transport</keyword>
<dbReference type="HOGENOM" id="CLU_1655597_0_0_1"/>
<evidence type="ECO:0000256" key="5">
    <source>
        <dbReference type="SAM" id="SignalP"/>
    </source>
</evidence>
<evidence type="ECO:0000256" key="4">
    <source>
        <dbReference type="ARBA" id="ARBA00023284"/>
    </source>
</evidence>
<dbReference type="Proteomes" id="UP000000759">
    <property type="component" value="Chromosome 2"/>
</dbReference>
<dbReference type="InterPro" id="IPR036249">
    <property type="entry name" value="Thioredoxin-like_sf"/>
</dbReference>
<reference evidence="8" key="2">
    <citation type="submission" date="2008-08" db="EMBL/GenBank/DDBJ databases">
        <authorList>
            <consortium name="Diatom Consortium"/>
            <person name="Grigoriev I."/>
            <person name="Grimwood J."/>
            <person name="Kuo A."/>
            <person name="Otillar R.P."/>
            <person name="Salamov A."/>
            <person name="Detter J.C."/>
            <person name="Lindquist E."/>
            <person name="Shapiro H."/>
            <person name="Lucas S."/>
            <person name="Glavina del Rio T."/>
            <person name="Pitluck S."/>
            <person name="Rokhsar D."/>
            <person name="Bowler C."/>
        </authorList>
    </citation>
    <scope>GENOME REANNOTATION</scope>
    <source>
        <strain evidence="8">CCAP 1055/1</strain>
    </source>
</reference>
<dbReference type="RefSeq" id="XP_002177974.1">
    <property type="nucleotide sequence ID" value="XM_002177938.1"/>
</dbReference>
<evidence type="ECO:0000256" key="1">
    <source>
        <dbReference type="ARBA" id="ARBA00022448"/>
    </source>
</evidence>
<dbReference type="SUPFAM" id="SSF52833">
    <property type="entry name" value="Thioredoxin-like"/>
    <property type="match status" value="1"/>
</dbReference>
<feature type="signal peptide" evidence="5">
    <location>
        <begin position="1"/>
        <end position="20"/>
    </location>
</feature>